<sequence length="114" mass="12298">MNSEVTDYIGKAAPWQVAVCDDLRAMIHRVIPDVEEKMQYNKPHFLKGGQHAAVIHVAKNKVSFMVFNASEVAAVKGVLRSMGNGDRKTADVVEGQAVDYDLLAGALATASEAL</sequence>
<dbReference type="EMBL" id="JAAGUZ010000050">
    <property type="protein sequence ID" value="NEW46387.1"/>
    <property type="molecule type" value="Genomic_DNA"/>
</dbReference>
<evidence type="ECO:0000313" key="3">
    <source>
        <dbReference type="EMBL" id="NEW55758.1"/>
    </source>
</evidence>
<evidence type="ECO:0000259" key="1">
    <source>
        <dbReference type="Pfam" id="PF08818"/>
    </source>
</evidence>
<dbReference type="InterPro" id="IPR014922">
    <property type="entry name" value="YdhG-like"/>
</dbReference>
<feature type="domain" description="YdhG-like" evidence="1">
    <location>
        <begin position="18"/>
        <end position="109"/>
    </location>
</feature>
<evidence type="ECO:0000313" key="4">
    <source>
        <dbReference type="Proteomes" id="UP000468928"/>
    </source>
</evidence>
<dbReference type="Proteomes" id="UP000468928">
    <property type="component" value="Unassembled WGS sequence"/>
</dbReference>
<dbReference type="RefSeq" id="WP_163825331.1">
    <property type="nucleotide sequence ID" value="NZ_JAAGUX010000011.1"/>
</dbReference>
<evidence type="ECO:0000313" key="2">
    <source>
        <dbReference type="EMBL" id="NEW46387.1"/>
    </source>
</evidence>
<dbReference type="AlphaFoldDB" id="A0A6P1D7G0"/>
<accession>A0A6P1D7G0</accession>
<gene>
    <name evidence="2" type="ORF">GV789_18315</name>
    <name evidence="3" type="ORF">GV794_08845</name>
</gene>
<organism evidence="2 4">
    <name type="scientific">Nocardia cyriacigeorgica</name>
    <dbReference type="NCBI Taxonomy" id="135487"/>
    <lineage>
        <taxon>Bacteria</taxon>
        <taxon>Bacillati</taxon>
        <taxon>Actinomycetota</taxon>
        <taxon>Actinomycetes</taxon>
        <taxon>Mycobacteriales</taxon>
        <taxon>Nocardiaceae</taxon>
        <taxon>Nocardia</taxon>
    </lineage>
</organism>
<proteinExistence type="predicted"/>
<reference evidence="4 5" key="1">
    <citation type="submission" date="2020-01" db="EMBL/GenBank/DDBJ databases">
        <title>Genetics and antimicrobial susceptibilities of Nocardia species isolated from the soil; a comparison with species isolated from humans.</title>
        <authorList>
            <person name="Carrasco G."/>
            <person name="Monzon S."/>
            <person name="Sansegundo M."/>
            <person name="Garcia E."/>
            <person name="Garrido N."/>
            <person name="Medina M.J."/>
            <person name="Villalon P."/>
            <person name="Ramirez-Arocha A.C."/>
            <person name="Jimenez P."/>
            <person name="Cuesta I."/>
            <person name="Valdezate S."/>
        </authorList>
    </citation>
    <scope>NUCLEOTIDE SEQUENCE [LARGE SCALE GENOMIC DNA]</scope>
    <source>
        <strain evidence="2 4">CNM20110639</strain>
        <strain evidence="3 5">CNM20110649</strain>
    </source>
</reference>
<dbReference type="Gene3D" id="3.90.1150.200">
    <property type="match status" value="1"/>
</dbReference>
<evidence type="ECO:0000313" key="5">
    <source>
        <dbReference type="Proteomes" id="UP000470876"/>
    </source>
</evidence>
<dbReference type="Pfam" id="PF08818">
    <property type="entry name" value="DUF1801"/>
    <property type="match status" value="1"/>
</dbReference>
<dbReference type="SUPFAM" id="SSF159888">
    <property type="entry name" value="YdhG-like"/>
    <property type="match status" value="1"/>
</dbReference>
<protein>
    <submittedName>
        <fullName evidence="2">DUF1801 domain-containing protein</fullName>
    </submittedName>
</protein>
<dbReference type="EMBL" id="JAAGUX010000011">
    <property type="protein sequence ID" value="NEW55758.1"/>
    <property type="molecule type" value="Genomic_DNA"/>
</dbReference>
<comment type="caution">
    <text evidence="2">The sequence shown here is derived from an EMBL/GenBank/DDBJ whole genome shotgun (WGS) entry which is preliminary data.</text>
</comment>
<dbReference type="Proteomes" id="UP000470876">
    <property type="component" value="Unassembled WGS sequence"/>
</dbReference>
<keyword evidence="5" id="KW-1185">Reference proteome</keyword>
<name>A0A6P1D7G0_9NOCA</name>